<evidence type="ECO:0000256" key="6">
    <source>
        <dbReference type="ARBA" id="ARBA00035183"/>
    </source>
</evidence>
<dbReference type="InterPro" id="IPR018305">
    <property type="entry name" value="Ribosomal_m50"/>
</dbReference>
<evidence type="ECO:0000256" key="5">
    <source>
        <dbReference type="ARBA" id="ARBA00023274"/>
    </source>
</evidence>
<dbReference type="GO" id="GO:1990904">
    <property type="term" value="C:ribonucleoprotein complex"/>
    <property type="evidence" value="ECO:0007669"/>
    <property type="project" value="UniProtKB-KW"/>
</dbReference>
<dbReference type="RefSeq" id="XP_056487859.1">
    <property type="nucleotide sequence ID" value="XM_056632308.1"/>
</dbReference>
<feature type="compositionally biased region" description="Polar residues" evidence="7">
    <location>
        <begin position="71"/>
        <end position="81"/>
    </location>
</feature>
<accession>A0A9X0B8N4</accession>
<organism evidence="8 9">
    <name type="scientific">Penicillium cosmopolitanum</name>
    <dbReference type="NCBI Taxonomy" id="1131564"/>
    <lineage>
        <taxon>Eukaryota</taxon>
        <taxon>Fungi</taxon>
        <taxon>Dikarya</taxon>
        <taxon>Ascomycota</taxon>
        <taxon>Pezizomycotina</taxon>
        <taxon>Eurotiomycetes</taxon>
        <taxon>Eurotiomycetidae</taxon>
        <taxon>Eurotiales</taxon>
        <taxon>Aspergillaceae</taxon>
        <taxon>Penicillium</taxon>
    </lineage>
</organism>
<dbReference type="GO" id="GO:0005739">
    <property type="term" value="C:mitochondrion"/>
    <property type="evidence" value="ECO:0007669"/>
    <property type="project" value="UniProtKB-SubCell"/>
</dbReference>
<sequence length="361" mass="40774">MRPVTRLPLREALYVCSSCRQEAVPRVSPLARQFQHQTRRYASDSPSFLDRTRRKLWNSEKPPGAADPYTGDSQLSQQSTAADGELAGGETSELAKGDNYVQAETWAGLAKVGYLPEQAWIQVGRSKADKLRRFGEQTRTRPILPAAHQTAVEICLLHLLGKPLDSICQVNRHNTQIREMIESCTVQPSETQGWEIKFPDEQTKEALVFVFNQIGGEEAAQIESTEFVKRDRQVETEPYRLLSLVDPKIKFAYVKRLSQLHNRRISDKAITSSNSIGELIVALSSRLKEKPKDVTKSLHSAWGAGLLPPNLAFQSTRIRQSDRDEDAGRKKVIYSEYIQRGLITPKTNTRHKKPETRQGRA</sequence>
<proteinExistence type="inferred from homology"/>
<dbReference type="GeneID" id="81371288"/>
<dbReference type="Pfam" id="PF10501">
    <property type="entry name" value="Ribosomal_L50"/>
    <property type="match status" value="1"/>
</dbReference>
<evidence type="ECO:0000313" key="9">
    <source>
        <dbReference type="Proteomes" id="UP001147747"/>
    </source>
</evidence>
<dbReference type="GO" id="GO:0005840">
    <property type="term" value="C:ribosome"/>
    <property type="evidence" value="ECO:0007669"/>
    <property type="project" value="UniProtKB-KW"/>
</dbReference>
<evidence type="ECO:0000256" key="1">
    <source>
        <dbReference type="ARBA" id="ARBA00004173"/>
    </source>
</evidence>
<evidence type="ECO:0000256" key="2">
    <source>
        <dbReference type="ARBA" id="ARBA00008860"/>
    </source>
</evidence>
<dbReference type="EMBL" id="JAPZBU010000008">
    <property type="protein sequence ID" value="KAJ5392181.1"/>
    <property type="molecule type" value="Genomic_DNA"/>
</dbReference>
<feature type="region of interest" description="Disordered" evidence="7">
    <location>
        <begin position="58"/>
        <end position="94"/>
    </location>
</feature>
<keyword evidence="9" id="KW-1185">Reference proteome</keyword>
<evidence type="ECO:0000256" key="7">
    <source>
        <dbReference type="SAM" id="MobiDB-lite"/>
    </source>
</evidence>
<evidence type="ECO:0000256" key="4">
    <source>
        <dbReference type="ARBA" id="ARBA00023128"/>
    </source>
</evidence>
<evidence type="ECO:0000313" key="8">
    <source>
        <dbReference type="EMBL" id="KAJ5392181.1"/>
    </source>
</evidence>
<keyword evidence="5" id="KW-0687">Ribonucleoprotein</keyword>
<dbReference type="Proteomes" id="UP001147747">
    <property type="component" value="Unassembled WGS sequence"/>
</dbReference>
<name>A0A9X0B8N4_9EURO</name>
<protein>
    <recommendedName>
        <fullName evidence="6">Large ribosomal subunit protein mL50</fullName>
    </recommendedName>
</protein>
<dbReference type="OrthoDB" id="6220758at2759"/>
<comment type="caution">
    <text evidence="8">The sequence shown here is derived from an EMBL/GenBank/DDBJ whole genome shotgun (WGS) entry which is preliminary data.</text>
</comment>
<comment type="similarity">
    <text evidence="2">Belongs to the mitochondrion-specific ribosomal protein mL50 family.</text>
</comment>
<reference evidence="8" key="1">
    <citation type="submission" date="2022-12" db="EMBL/GenBank/DDBJ databases">
        <authorList>
            <person name="Petersen C."/>
        </authorList>
    </citation>
    <scope>NUCLEOTIDE SEQUENCE</scope>
    <source>
        <strain evidence="8">IBT 29677</strain>
    </source>
</reference>
<comment type="subcellular location">
    <subcellularLocation>
        <location evidence="1">Mitochondrion</location>
    </subcellularLocation>
</comment>
<evidence type="ECO:0000256" key="3">
    <source>
        <dbReference type="ARBA" id="ARBA00022980"/>
    </source>
</evidence>
<gene>
    <name evidence="8" type="ORF">N7509_007671</name>
</gene>
<reference evidence="8" key="2">
    <citation type="journal article" date="2023" name="IMA Fungus">
        <title>Comparative genomic study of the Penicillium genus elucidates a diverse pangenome and 15 lateral gene transfer events.</title>
        <authorList>
            <person name="Petersen C."/>
            <person name="Sorensen T."/>
            <person name="Nielsen M.R."/>
            <person name="Sondergaard T.E."/>
            <person name="Sorensen J.L."/>
            <person name="Fitzpatrick D.A."/>
            <person name="Frisvad J.C."/>
            <person name="Nielsen K.L."/>
        </authorList>
    </citation>
    <scope>NUCLEOTIDE SEQUENCE</scope>
    <source>
        <strain evidence="8">IBT 29677</strain>
    </source>
</reference>
<dbReference type="AlphaFoldDB" id="A0A9X0B8N4"/>
<keyword evidence="4" id="KW-0496">Mitochondrion</keyword>
<keyword evidence="3" id="KW-0689">Ribosomal protein</keyword>